<dbReference type="PANTHER" id="PTHR11060">
    <property type="entry name" value="PROTEIN MEMO1"/>
    <property type="match status" value="1"/>
</dbReference>
<keyword evidence="3" id="KW-1185">Reference proteome</keyword>
<dbReference type="AlphaFoldDB" id="A0A1M6SF66"/>
<dbReference type="Proteomes" id="UP000183994">
    <property type="component" value="Unassembled WGS sequence"/>
</dbReference>
<organism evidence="2 3">
    <name type="scientific">Desulfatibacillum alkenivorans DSM 16219</name>
    <dbReference type="NCBI Taxonomy" id="1121393"/>
    <lineage>
        <taxon>Bacteria</taxon>
        <taxon>Pseudomonadati</taxon>
        <taxon>Thermodesulfobacteriota</taxon>
        <taxon>Desulfobacteria</taxon>
        <taxon>Desulfobacterales</taxon>
        <taxon>Desulfatibacillaceae</taxon>
        <taxon>Desulfatibacillum</taxon>
    </lineage>
</organism>
<dbReference type="EMBL" id="FQZU01000024">
    <property type="protein sequence ID" value="SHK43402.1"/>
    <property type="molecule type" value="Genomic_DNA"/>
</dbReference>
<dbReference type="Pfam" id="PF01875">
    <property type="entry name" value="Memo"/>
    <property type="match status" value="1"/>
</dbReference>
<reference evidence="3" key="1">
    <citation type="submission" date="2016-11" db="EMBL/GenBank/DDBJ databases">
        <authorList>
            <person name="Varghese N."/>
            <person name="Submissions S."/>
        </authorList>
    </citation>
    <scope>NUCLEOTIDE SEQUENCE [LARGE SCALE GENOMIC DNA]</scope>
    <source>
        <strain evidence="3">DSM 16219</strain>
    </source>
</reference>
<comment type="similarity">
    <text evidence="1">Belongs to the MEMO1 family.</text>
</comment>
<protein>
    <recommendedName>
        <fullName evidence="4">AmmeMemoRadiSam system protein B</fullName>
    </recommendedName>
</protein>
<dbReference type="PANTHER" id="PTHR11060:SF0">
    <property type="entry name" value="PROTEIN MEMO1"/>
    <property type="match status" value="1"/>
</dbReference>
<dbReference type="OrthoDB" id="9785549at2"/>
<dbReference type="CDD" id="cd07361">
    <property type="entry name" value="MEMO_like"/>
    <property type="match status" value="1"/>
</dbReference>
<sequence length="282" mass="30612">MEIRRAQFMGSWYPASEKECREKIEDFIADLPQVKPEVKRVGGIVPHAGWVYSGKIAAQVIAALKDDNPPDVIAVFGMHLGPRHPNFIMASGAWETPFGPLVIAEDVAGQLAKGFRFEIESPDRHVQDNTIELQLPIIKYFFPDVRIVPIGVPPVSRSLAIGEAFVNIVRRFGYTAKVIGSTDLTHYGANYGFSPVGSGPKAIQWVKNENDKKLVERIEAMDPQGVIDQAMENSNACCGGAAATAMAAAKSLGSEKSQILAYSTSCDVIPNESFVGYVGAIF</sequence>
<dbReference type="RefSeq" id="WP_073477494.1">
    <property type="nucleotide sequence ID" value="NZ_FQZU01000024.1"/>
</dbReference>
<evidence type="ECO:0000256" key="1">
    <source>
        <dbReference type="ARBA" id="ARBA00006315"/>
    </source>
</evidence>
<dbReference type="InterPro" id="IPR002737">
    <property type="entry name" value="MEMO1_fam"/>
</dbReference>
<evidence type="ECO:0000313" key="3">
    <source>
        <dbReference type="Proteomes" id="UP000183994"/>
    </source>
</evidence>
<dbReference type="STRING" id="1121393.SAMN02745216_03448"/>
<dbReference type="Gene3D" id="3.40.830.10">
    <property type="entry name" value="LigB-like"/>
    <property type="match status" value="1"/>
</dbReference>
<gene>
    <name evidence="2" type="ORF">SAMN02745216_03448</name>
</gene>
<evidence type="ECO:0008006" key="4">
    <source>
        <dbReference type="Google" id="ProtNLM"/>
    </source>
</evidence>
<name>A0A1M6SF66_9BACT</name>
<evidence type="ECO:0000313" key="2">
    <source>
        <dbReference type="EMBL" id="SHK43402.1"/>
    </source>
</evidence>
<dbReference type="NCBIfam" id="TIGR04336">
    <property type="entry name" value="AmmeMemoSam_B"/>
    <property type="match status" value="1"/>
</dbReference>
<proteinExistence type="inferred from homology"/>
<accession>A0A1M6SF66</accession>